<dbReference type="PANTHER" id="PTHR40658">
    <property type="match status" value="1"/>
</dbReference>
<dbReference type="InterPro" id="IPR034660">
    <property type="entry name" value="DinB/YfiT-like"/>
</dbReference>
<keyword evidence="2" id="KW-1185">Reference proteome</keyword>
<organism evidence="1 2">
    <name type="scientific">Corynebacterium casei LMG S-19264</name>
    <dbReference type="NCBI Taxonomy" id="1285583"/>
    <lineage>
        <taxon>Bacteria</taxon>
        <taxon>Bacillati</taxon>
        <taxon>Actinomycetota</taxon>
        <taxon>Actinomycetes</taxon>
        <taxon>Mycobacteriales</taxon>
        <taxon>Corynebacteriaceae</taxon>
        <taxon>Corynebacterium</taxon>
    </lineage>
</organism>
<protein>
    <recommendedName>
        <fullName evidence="3">ClbS/DfsB family four-helix bundle protein</fullName>
    </recommendedName>
</protein>
<dbReference type="SUPFAM" id="SSF109854">
    <property type="entry name" value="DinB/YfiT-like putative metalloenzymes"/>
    <property type="match status" value="1"/>
</dbReference>
<reference evidence="2" key="1">
    <citation type="submission" date="2013-02" db="EMBL/GenBank/DDBJ databases">
        <title>The complete genome sequence of Corynebacterium casei LMG S-19264 (=DSM 44701).</title>
        <authorList>
            <person name="Ruckert C."/>
            <person name="Albersmeier A."/>
            <person name="Kalinowski J."/>
        </authorList>
    </citation>
    <scope>NUCLEOTIDE SEQUENCE [LARGE SCALE GENOMIC DNA]</scope>
    <source>
        <strain evidence="2">LMG S-19264</strain>
    </source>
</reference>
<dbReference type="PANTHER" id="PTHR40658:SF3">
    <property type="entry name" value="CLBS_DFSB FAMILY FOUR-HELIX BUNDLE PROTEIN"/>
    <property type="match status" value="1"/>
</dbReference>
<sequence>MAVPETRDELLAAIEKTFVQLERDLDRVPLGTVRDPVLDGHAKDTKMSPSDLVAYLIGWNQQVLIWHQRRSAGLPDEFPAAGIKWNQLGALAQRFYSEHETESWDYLREELRDAKASIIELINGYEDDELYGEPWYGKWTMGRMISFNTSSPYVNARSRIRAWLRTGQ</sequence>
<name>A0ABM5PNU7_9CORY</name>
<dbReference type="Gene3D" id="1.20.120.450">
    <property type="entry name" value="dinb family like domain"/>
    <property type="match status" value="1"/>
</dbReference>
<evidence type="ECO:0000313" key="1">
    <source>
        <dbReference type="EMBL" id="AHI19573.1"/>
    </source>
</evidence>
<gene>
    <name evidence="1" type="ORF">CCASEI_04985</name>
</gene>
<dbReference type="RefSeq" id="WP_025387324.1">
    <property type="nucleotide sequence ID" value="NZ_CP004350.1"/>
</dbReference>
<proteinExistence type="predicted"/>
<evidence type="ECO:0008006" key="3">
    <source>
        <dbReference type="Google" id="ProtNLM"/>
    </source>
</evidence>
<dbReference type="GeneID" id="82877150"/>
<dbReference type="InterPro" id="IPR012550">
    <property type="entry name" value="DUF1706"/>
</dbReference>
<dbReference type="Proteomes" id="UP000019226">
    <property type="component" value="Chromosome"/>
</dbReference>
<evidence type="ECO:0000313" key="2">
    <source>
        <dbReference type="Proteomes" id="UP000019226"/>
    </source>
</evidence>
<dbReference type="Pfam" id="PF08020">
    <property type="entry name" value="DUF1706"/>
    <property type="match status" value="1"/>
</dbReference>
<dbReference type="PIRSF" id="PIRSF031551">
    <property type="entry name" value="DUF1706"/>
    <property type="match status" value="1"/>
</dbReference>
<dbReference type="EMBL" id="CP004350">
    <property type="protein sequence ID" value="AHI19573.1"/>
    <property type="molecule type" value="Genomic_DNA"/>
</dbReference>
<accession>A0ABM5PNU7</accession>